<feature type="domain" description="Amidohydrolase-related" evidence="1">
    <location>
        <begin position="25"/>
        <end position="275"/>
    </location>
</feature>
<keyword evidence="3" id="KW-1185">Reference proteome</keyword>
<comment type="caution">
    <text evidence="2">The sequence shown here is derived from an EMBL/GenBank/DDBJ whole genome shotgun (WGS) entry which is preliminary data.</text>
</comment>
<proteinExistence type="predicted"/>
<evidence type="ECO:0000313" key="3">
    <source>
        <dbReference type="Proteomes" id="UP001521116"/>
    </source>
</evidence>
<dbReference type="Gene3D" id="3.20.20.140">
    <property type="entry name" value="Metal-dependent hydrolases"/>
    <property type="match status" value="1"/>
</dbReference>
<dbReference type="SUPFAM" id="SSF51556">
    <property type="entry name" value="Metallo-dependent hydrolases"/>
    <property type="match status" value="1"/>
</dbReference>
<name>A0ABR3SM02_9PEZI</name>
<organism evidence="2 3">
    <name type="scientific">Neofusicoccum ribis</name>
    <dbReference type="NCBI Taxonomy" id="45134"/>
    <lineage>
        <taxon>Eukaryota</taxon>
        <taxon>Fungi</taxon>
        <taxon>Dikarya</taxon>
        <taxon>Ascomycota</taxon>
        <taxon>Pezizomycotina</taxon>
        <taxon>Dothideomycetes</taxon>
        <taxon>Dothideomycetes incertae sedis</taxon>
        <taxon>Botryosphaeriales</taxon>
        <taxon>Botryosphaeriaceae</taxon>
        <taxon>Neofusicoccum</taxon>
    </lineage>
</organism>
<reference evidence="2 3" key="1">
    <citation type="submission" date="2024-02" db="EMBL/GenBank/DDBJ databases">
        <title>De novo assembly and annotation of 12 fungi associated with fruit tree decline syndrome in Ontario, Canada.</title>
        <authorList>
            <person name="Sulman M."/>
            <person name="Ellouze W."/>
            <person name="Ilyukhin E."/>
        </authorList>
    </citation>
    <scope>NUCLEOTIDE SEQUENCE [LARGE SCALE GENOMIC DNA]</scope>
    <source>
        <strain evidence="2 3">M1-105</strain>
    </source>
</reference>
<dbReference type="Pfam" id="PF04909">
    <property type="entry name" value="Amidohydro_2"/>
    <property type="match status" value="1"/>
</dbReference>
<sequence length="316" mass="35558">MSLGHSAASDDDDVDWHLPRNSWETHVHVFDLQGYPYSPDRQYTPVAASYQELLTFNSNLTVTHTPQNIVLVQPSPYGTDNSLVLDLLRNHSQPEGLLRAIAVIDPDQVHDDELNEMDVLGVRGVRINTQASTSDDTYEDLRKAITSTVDRVANFKHWKCQLYISGDSWDYISDIIKGLPIQVIADHQGGMKGLSKLPEGAKDVTAQPGFASLMALAKSGKVFVKVSALYRSSNHTTGGYDDLEPLVRYFAEEIPQQLIWGSDWPHTGSNRTEATKYVPEPFRIIDDEAVLRNIRKWVGPRLWHEMIVVTPAKLYF</sequence>
<dbReference type="InterPro" id="IPR052358">
    <property type="entry name" value="Aro_Compnd_Degr_Hydrolases"/>
</dbReference>
<dbReference type="EMBL" id="JAJVDC020000110">
    <property type="protein sequence ID" value="KAL1624242.1"/>
    <property type="molecule type" value="Genomic_DNA"/>
</dbReference>
<accession>A0ABR3SM02</accession>
<dbReference type="InterPro" id="IPR032466">
    <property type="entry name" value="Metal_Hydrolase"/>
</dbReference>
<protein>
    <recommendedName>
        <fullName evidence="1">Amidohydrolase-related domain-containing protein</fullName>
    </recommendedName>
</protein>
<evidence type="ECO:0000313" key="2">
    <source>
        <dbReference type="EMBL" id="KAL1624242.1"/>
    </source>
</evidence>
<dbReference type="InterPro" id="IPR006680">
    <property type="entry name" value="Amidohydro-rel"/>
</dbReference>
<dbReference type="PANTHER" id="PTHR35563:SF2">
    <property type="entry name" value="BARREL METAL-DEPENDENT HYDROLASE, PUTATIVE (AFU_ORTHOLOGUE AFUA_1G16240)-RELATED"/>
    <property type="match status" value="1"/>
</dbReference>
<dbReference type="PANTHER" id="PTHR35563">
    <property type="entry name" value="BARREL METAL-DEPENDENT HYDROLASE, PUTATIVE (AFU_ORTHOLOGUE AFUA_1G16240)-RELATED"/>
    <property type="match status" value="1"/>
</dbReference>
<gene>
    <name evidence="2" type="ORF">SLS56_007944</name>
</gene>
<evidence type="ECO:0000259" key="1">
    <source>
        <dbReference type="Pfam" id="PF04909"/>
    </source>
</evidence>
<dbReference type="Proteomes" id="UP001521116">
    <property type="component" value="Unassembled WGS sequence"/>
</dbReference>